<dbReference type="PANTHER" id="PTHR43472">
    <property type="entry name" value="PHOSPHORIBOSYLAMINE--GLYCINE LIGASE"/>
    <property type="match status" value="1"/>
</dbReference>
<dbReference type="NCBIfam" id="TIGR00877">
    <property type="entry name" value="purD"/>
    <property type="match status" value="1"/>
</dbReference>
<evidence type="ECO:0000256" key="8">
    <source>
        <dbReference type="ARBA" id="ARBA00022840"/>
    </source>
</evidence>
<dbReference type="Gene3D" id="3.90.600.10">
    <property type="entry name" value="Phosphoribosylglycinamide synthetase, C-terminal domain"/>
    <property type="match status" value="1"/>
</dbReference>
<dbReference type="OrthoDB" id="9807240at2"/>
<dbReference type="InterPro" id="IPR037123">
    <property type="entry name" value="PRibGlycinamide_synth_C_sf"/>
</dbReference>
<dbReference type="GO" id="GO:0005524">
    <property type="term" value="F:ATP binding"/>
    <property type="evidence" value="ECO:0007669"/>
    <property type="project" value="UniProtKB-UniRule"/>
</dbReference>
<feature type="domain" description="ATP-grasp" evidence="15">
    <location>
        <begin position="108"/>
        <end position="309"/>
    </location>
</feature>
<dbReference type="GO" id="GO:0006189">
    <property type="term" value="P:'de novo' IMP biosynthetic process"/>
    <property type="evidence" value="ECO:0007669"/>
    <property type="project" value="UniProtKB-UniRule"/>
</dbReference>
<evidence type="ECO:0000313" key="16">
    <source>
        <dbReference type="EMBL" id="EOT84017.1"/>
    </source>
</evidence>
<dbReference type="Pfam" id="PF01071">
    <property type="entry name" value="GARS_A"/>
    <property type="match status" value="1"/>
</dbReference>
<evidence type="ECO:0000259" key="15">
    <source>
        <dbReference type="PROSITE" id="PS50975"/>
    </source>
</evidence>
<comment type="caution">
    <text evidence="16">The sequence shown here is derived from an EMBL/GenBank/DDBJ whole genome shotgun (WGS) entry which is preliminary data.</text>
</comment>
<dbReference type="UniPathway" id="UPA00074">
    <property type="reaction ID" value="UER00125"/>
</dbReference>
<dbReference type="Proteomes" id="UP000015961">
    <property type="component" value="Unassembled WGS sequence"/>
</dbReference>
<dbReference type="eggNOG" id="COG0151">
    <property type="taxonomic scope" value="Bacteria"/>
</dbReference>
<dbReference type="InterPro" id="IPR020562">
    <property type="entry name" value="PRibGlycinamide_synth_N"/>
</dbReference>
<evidence type="ECO:0000256" key="3">
    <source>
        <dbReference type="ARBA" id="ARBA00005174"/>
    </source>
</evidence>
<keyword evidence="6 14" id="KW-0547">Nucleotide-binding</keyword>
<evidence type="ECO:0000256" key="11">
    <source>
        <dbReference type="ARBA" id="ARBA00042242"/>
    </source>
</evidence>
<evidence type="ECO:0000256" key="14">
    <source>
        <dbReference type="PROSITE-ProRule" id="PRU00409"/>
    </source>
</evidence>
<reference evidence="16 17" key="1">
    <citation type="submission" date="2013-03" db="EMBL/GenBank/DDBJ databases">
        <title>The Genome Sequence of Enterococcus sulfureus ATCC_49903 (PacBio/Illumina hybrid assembly).</title>
        <authorList>
            <consortium name="The Broad Institute Genomics Platform"/>
            <consortium name="The Broad Institute Genome Sequencing Center for Infectious Disease"/>
            <person name="Earl A."/>
            <person name="Russ C."/>
            <person name="Gilmore M."/>
            <person name="Surin D."/>
            <person name="Walker B."/>
            <person name="Young S."/>
            <person name="Zeng Q."/>
            <person name="Gargeya S."/>
            <person name="Fitzgerald M."/>
            <person name="Haas B."/>
            <person name="Abouelleil A."/>
            <person name="Allen A.W."/>
            <person name="Alvarado L."/>
            <person name="Arachchi H.M."/>
            <person name="Berlin A.M."/>
            <person name="Chapman S.B."/>
            <person name="Gainer-Dewar J."/>
            <person name="Goldberg J."/>
            <person name="Griggs A."/>
            <person name="Gujja S."/>
            <person name="Hansen M."/>
            <person name="Howarth C."/>
            <person name="Imamovic A."/>
            <person name="Ireland A."/>
            <person name="Larimer J."/>
            <person name="McCowan C."/>
            <person name="Murphy C."/>
            <person name="Pearson M."/>
            <person name="Poon T.W."/>
            <person name="Priest M."/>
            <person name="Roberts A."/>
            <person name="Saif S."/>
            <person name="Shea T."/>
            <person name="Sisk P."/>
            <person name="Sykes S."/>
            <person name="Wortman J."/>
            <person name="Nusbaum C."/>
            <person name="Birren B."/>
        </authorList>
    </citation>
    <scope>NUCLEOTIDE SEQUENCE [LARGE SCALE GENOMIC DNA]</scope>
    <source>
        <strain evidence="16 17">ATCC 49903</strain>
    </source>
</reference>
<dbReference type="InterPro" id="IPR011054">
    <property type="entry name" value="Rudment_hybrid_motif"/>
</dbReference>
<evidence type="ECO:0000256" key="12">
    <source>
        <dbReference type="ARBA" id="ARBA00042864"/>
    </source>
</evidence>
<dbReference type="InterPro" id="IPR020559">
    <property type="entry name" value="PRibGlycinamide_synth_CS"/>
</dbReference>
<keyword evidence="5 13" id="KW-0436">Ligase</keyword>
<dbReference type="Pfam" id="PF02843">
    <property type="entry name" value="GARS_C"/>
    <property type="match status" value="1"/>
</dbReference>
<evidence type="ECO:0000256" key="6">
    <source>
        <dbReference type="ARBA" id="ARBA00022741"/>
    </source>
</evidence>
<dbReference type="RefSeq" id="WP_016185388.1">
    <property type="nucleotide sequence ID" value="NZ_ASWO01000005.1"/>
</dbReference>
<dbReference type="InterPro" id="IPR020561">
    <property type="entry name" value="PRibGlycinamid_synth_ATP-grasp"/>
</dbReference>
<evidence type="ECO:0000256" key="4">
    <source>
        <dbReference type="ARBA" id="ARBA00013255"/>
    </source>
</evidence>
<dbReference type="STRING" id="1140003.OMY_00936"/>
<evidence type="ECO:0000256" key="7">
    <source>
        <dbReference type="ARBA" id="ARBA00022755"/>
    </source>
</evidence>
<dbReference type="AlphaFoldDB" id="S0NRA1"/>
<comment type="pathway">
    <text evidence="3 13">Purine metabolism; IMP biosynthesis via de novo pathway; N(1)-(5-phospho-D-ribosyl)glycinamide from 5-phospho-alpha-D-ribose 1-diphosphate: step 2/2.</text>
</comment>
<dbReference type="Gene3D" id="3.40.50.20">
    <property type="match status" value="1"/>
</dbReference>
<evidence type="ECO:0000256" key="1">
    <source>
        <dbReference type="ARBA" id="ARBA00001936"/>
    </source>
</evidence>
<dbReference type="GO" id="GO:0009113">
    <property type="term" value="P:purine nucleobase biosynthetic process"/>
    <property type="evidence" value="ECO:0007669"/>
    <property type="project" value="InterPro"/>
</dbReference>
<dbReference type="InterPro" id="IPR011761">
    <property type="entry name" value="ATP-grasp"/>
</dbReference>
<dbReference type="GO" id="GO:0046872">
    <property type="term" value="F:metal ion binding"/>
    <property type="evidence" value="ECO:0007669"/>
    <property type="project" value="InterPro"/>
</dbReference>
<keyword evidence="9" id="KW-0464">Manganese</keyword>
<dbReference type="PATRIC" id="fig|1140003.3.peg.892"/>
<evidence type="ECO:0000256" key="13">
    <source>
        <dbReference type="HAMAP-Rule" id="MF_00138"/>
    </source>
</evidence>
<proteinExistence type="inferred from homology"/>
<dbReference type="EMBL" id="ASWO01000005">
    <property type="protein sequence ID" value="EOT84017.1"/>
    <property type="molecule type" value="Genomic_DNA"/>
</dbReference>
<keyword evidence="7 13" id="KW-0658">Purine biosynthesis</keyword>
<dbReference type="EC" id="6.3.4.13" evidence="4 13"/>
<organism evidence="16 17">
    <name type="scientific">Enterococcus sulfureus ATCC 49903</name>
    <dbReference type="NCBI Taxonomy" id="1140003"/>
    <lineage>
        <taxon>Bacteria</taxon>
        <taxon>Bacillati</taxon>
        <taxon>Bacillota</taxon>
        <taxon>Bacilli</taxon>
        <taxon>Lactobacillales</taxon>
        <taxon>Enterococcaceae</taxon>
        <taxon>Enterococcus</taxon>
    </lineage>
</organism>
<evidence type="ECO:0000256" key="2">
    <source>
        <dbReference type="ARBA" id="ARBA00001946"/>
    </source>
</evidence>
<dbReference type="PANTHER" id="PTHR43472:SF1">
    <property type="entry name" value="PHOSPHORIBOSYLAMINE--GLYCINE LIGASE, CHLOROPLASTIC"/>
    <property type="match status" value="1"/>
</dbReference>
<sequence length="411" mass="45944">MRILVIGQGGREHAIAKSLVCDSQVEAVFCCPGNVGMHQDGIQTHPIDALAFEQLSEFAKKEQITFTIVGPEQPLSAGIVDYFQANDQLIFGPTKQAAQLESSKSFAKEIMAQLNIPTAAYQVCTSLESAQAYSRTQSFPIVIKADGLASGKGVFICHTLQEADDVILELFNHLADKVVIEEYLMGEEFTLMAFVDQEKIYPMVMAQDHKQAYDQDKGPNTGGMGAYAPLPQFSECMTTEVITRVMQPVITYLAHQDTPFSGILYAGMMDTKEGIKVIEFNARFGDPEAQVVLPLLETSLARIIWDLLHHKTPSIQFSNKTSLAVVLARHEYPEQATPKQPLPEFSLPKSQVYYSNVLKEGEQLYTDGGRIFVAQQIGESIDQVREMVYRELEENNWTNLRYRRDIGKRFG</sequence>
<dbReference type="InterPro" id="IPR013815">
    <property type="entry name" value="ATP_grasp_subdomain_1"/>
</dbReference>
<dbReference type="SUPFAM" id="SSF51246">
    <property type="entry name" value="Rudiment single hybrid motif"/>
    <property type="match status" value="1"/>
</dbReference>
<protein>
    <recommendedName>
        <fullName evidence="4 13">Phosphoribosylamine--glycine ligase</fullName>
        <ecNumber evidence="4 13">6.3.4.13</ecNumber>
    </recommendedName>
    <alternativeName>
        <fullName evidence="13">GARS</fullName>
    </alternativeName>
    <alternativeName>
        <fullName evidence="11 13">Glycinamide ribonucleotide synthetase</fullName>
    </alternativeName>
    <alternativeName>
        <fullName evidence="12 13">Phosphoribosylglycinamide synthetase</fullName>
    </alternativeName>
</protein>
<keyword evidence="17" id="KW-1185">Reference proteome</keyword>
<dbReference type="SUPFAM" id="SSF56059">
    <property type="entry name" value="Glutathione synthetase ATP-binding domain-like"/>
    <property type="match status" value="1"/>
</dbReference>
<evidence type="ECO:0000256" key="10">
    <source>
        <dbReference type="ARBA" id="ARBA00038345"/>
    </source>
</evidence>
<dbReference type="SMART" id="SM01210">
    <property type="entry name" value="GARS_C"/>
    <property type="match status" value="1"/>
</dbReference>
<comment type="similarity">
    <text evidence="10 13">Belongs to the GARS family.</text>
</comment>
<dbReference type="PROSITE" id="PS00184">
    <property type="entry name" value="GARS"/>
    <property type="match status" value="1"/>
</dbReference>
<name>S0NRA1_9ENTE</name>
<comment type="cofactor">
    <cofactor evidence="1">
        <name>Mn(2+)</name>
        <dbReference type="ChEBI" id="CHEBI:29035"/>
    </cofactor>
</comment>
<dbReference type="GO" id="GO:0004637">
    <property type="term" value="F:phosphoribosylamine-glycine ligase activity"/>
    <property type="evidence" value="ECO:0007669"/>
    <property type="project" value="UniProtKB-UniRule"/>
</dbReference>
<gene>
    <name evidence="13" type="primary">purD</name>
    <name evidence="16" type="ORF">I573_01742</name>
</gene>
<dbReference type="InterPro" id="IPR000115">
    <property type="entry name" value="PRibGlycinamide_synth"/>
</dbReference>
<comment type="cofactor">
    <cofactor evidence="2">
        <name>Mg(2+)</name>
        <dbReference type="ChEBI" id="CHEBI:18420"/>
    </cofactor>
</comment>
<dbReference type="InterPro" id="IPR020560">
    <property type="entry name" value="PRibGlycinamide_synth_C-dom"/>
</dbReference>
<dbReference type="Gene3D" id="3.30.1490.20">
    <property type="entry name" value="ATP-grasp fold, A domain"/>
    <property type="match status" value="1"/>
</dbReference>
<dbReference type="Pfam" id="PF02844">
    <property type="entry name" value="GARS_N"/>
    <property type="match status" value="1"/>
</dbReference>
<dbReference type="HAMAP" id="MF_00138">
    <property type="entry name" value="GARS"/>
    <property type="match status" value="1"/>
</dbReference>
<dbReference type="SMART" id="SM01209">
    <property type="entry name" value="GARS_A"/>
    <property type="match status" value="1"/>
</dbReference>
<comment type="catalytic activity">
    <reaction evidence="13">
        <text>5-phospho-beta-D-ribosylamine + glycine + ATP = N(1)-(5-phospho-beta-D-ribosyl)glycinamide + ADP + phosphate + H(+)</text>
        <dbReference type="Rhea" id="RHEA:17453"/>
        <dbReference type="ChEBI" id="CHEBI:15378"/>
        <dbReference type="ChEBI" id="CHEBI:30616"/>
        <dbReference type="ChEBI" id="CHEBI:43474"/>
        <dbReference type="ChEBI" id="CHEBI:57305"/>
        <dbReference type="ChEBI" id="CHEBI:58681"/>
        <dbReference type="ChEBI" id="CHEBI:143788"/>
        <dbReference type="ChEBI" id="CHEBI:456216"/>
        <dbReference type="EC" id="6.3.4.13"/>
    </reaction>
</comment>
<dbReference type="SUPFAM" id="SSF52440">
    <property type="entry name" value="PreATP-grasp domain"/>
    <property type="match status" value="1"/>
</dbReference>
<dbReference type="PROSITE" id="PS50975">
    <property type="entry name" value="ATP_GRASP"/>
    <property type="match status" value="1"/>
</dbReference>
<accession>S0NRA1</accession>
<keyword evidence="8 14" id="KW-0067">ATP-binding</keyword>
<dbReference type="Gene3D" id="3.30.470.20">
    <property type="entry name" value="ATP-grasp fold, B domain"/>
    <property type="match status" value="1"/>
</dbReference>
<evidence type="ECO:0000256" key="5">
    <source>
        <dbReference type="ARBA" id="ARBA00022598"/>
    </source>
</evidence>
<evidence type="ECO:0000313" key="17">
    <source>
        <dbReference type="Proteomes" id="UP000015961"/>
    </source>
</evidence>
<evidence type="ECO:0000256" key="9">
    <source>
        <dbReference type="ARBA" id="ARBA00023211"/>
    </source>
</evidence>
<dbReference type="InterPro" id="IPR016185">
    <property type="entry name" value="PreATP-grasp_dom_sf"/>
</dbReference>